<dbReference type="GO" id="GO:0000472">
    <property type="term" value="P:endonucleolytic cleavage to generate mature 5'-end of SSU-rRNA from (SSU-rRNA, 5.8S rRNA, LSU-rRNA)"/>
    <property type="evidence" value="ECO:0007669"/>
    <property type="project" value="TreeGrafter"/>
</dbReference>
<dbReference type="InterPro" id="IPR035979">
    <property type="entry name" value="RBD_domain_sf"/>
</dbReference>
<evidence type="ECO:0000256" key="5">
    <source>
        <dbReference type="SAM" id="MobiDB-lite"/>
    </source>
</evidence>
<feature type="region of interest" description="Disordered" evidence="5">
    <location>
        <begin position="241"/>
        <end position="342"/>
    </location>
</feature>
<accession>A0A0F7UP09</accession>
<feature type="compositionally biased region" description="Low complexity" evidence="5">
    <location>
        <begin position="64"/>
        <end position="78"/>
    </location>
</feature>
<dbReference type="GO" id="GO:0005730">
    <property type="term" value="C:nucleolus"/>
    <property type="evidence" value="ECO:0007669"/>
    <property type="project" value="UniProtKB-SubCell"/>
</dbReference>
<protein>
    <submittedName>
        <fullName evidence="6">Pre-rRNA-processing protein ESF2</fullName>
    </submittedName>
</protein>
<feature type="compositionally biased region" description="Polar residues" evidence="5">
    <location>
        <begin position="24"/>
        <end position="41"/>
    </location>
</feature>
<feature type="region of interest" description="Disordered" evidence="5">
    <location>
        <begin position="121"/>
        <end position="145"/>
    </location>
</feature>
<dbReference type="Gene3D" id="3.30.70.330">
    <property type="match status" value="1"/>
</dbReference>
<dbReference type="GO" id="GO:0000480">
    <property type="term" value="P:endonucleolytic cleavage in 5'-ETS of tricistronic rRNA transcript (SSU-rRNA, 5.8S rRNA, LSU-rRNA)"/>
    <property type="evidence" value="ECO:0007669"/>
    <property type="project" value="TreeGrafter"/>
</dbReference>
<evidence type="ECO:0000256" key="1">
    <source>
        <dbReference type="ARBA" id="ARBA00004604"/>
    </source>
</evidence>
<dbReference type="SUPFAM" id="SSF54928">
    <property type="entry name" value="RNA-binding domain, RBD"/>
    <property type="match status" value="1"/>
</dbReference>
<evidence type="ECO:0000256" key="3">
    <source>
        <dbReference type="ARBA" id="ARBA00022884"/>
    </source>
</evidence>
<gene>
    <name evidence="6" type="ORF">BN1205_052230</name>
</gene>
<comment type="similarity">
    <text evidence="2">Belongs to the ESF2/ABP1 family.</text>
</comment>
<dbReference type="InterPro" id="IPR034353">
    <property type="entry name" value="ABT1/ESF2_RRM"/>
</dbReference>
<dbReference type="InterPro" id="IPR039119">
    <property type="entry name" value="ABT1/Esf2"/>
</dbReference>
<dbReference type="GO" id="GO:0000447">
    <property type="term" value="P:endonucleolytic cleavage in ITS1 to separate SSU-rRNA from 5.8S rRNA and LSU-rRNA from tricistronic rRNA transcript (SSU-rRNA, 5.8S rRNA, LSU-rRNA)"/>
    <property type="evidence" value="ECO:0007669"/>
    <property type="project" value="TreeGrafter"/>
</dbReference>
<reference evidence="6" key="1">
    <citation type="journal article" date="2015" name="PLoS ONE">
        <title>Comprehensive Evaluation of Toxoplasma gondii VEG and Neospora caninum LIV Genomes with Tachyzoite Stage Transcriptome and Proteome Defines Novel Transcript Features.</title>
        <authorList>
            <person name="Ramaprasad A."/>
            <person name="Mourier T."/>
            <person name="Naeem R."/>
            <person name="Malas T.B."/>
            <person name="Moussa E."/>
            <person name="Panigrahi A."/>
            <person name="Vermont S.J."/>
            <person name="Otto T.D."/>
            <person name="Wastling J."/>
            <person name="Pain A."/>
        </authorList>
    </citation>
    <scope>NUCLEOTIDE SEQUENCE</scope>
    <source>
        <strain evidence="6">VEG</strain>
    </source>
</reference>
<dbReference type="GO" id="GO:0003723">
    <property type="term" value="F:RNA binding"/>
    <property type="evidence" value="ECO:0007669"/>
    <property type="project" value="UniProtKB-KW"/>
</dbReference>
<dbReference type="EMBL" id="LN714491">
    <property type="protein sequence ID" value="CEL71895.1"/>
    <property type="molecule type" value="Genomic_DNA"/>
</dbReference>
<dbReference type="PANTHER" id="PTHR12311">
    <property type="entry name" value="ACTIVATOR OF BASAL TRANSCRIPTION 1"/>
    <property type="match status" value="1"/>
</dbReference>
<dbReference type="AlphaFoldDB" id="A0A0F7UP09"/>
<feature type="compositionally biased region" description="Basic and acidic residues" evidence="5">
    <location>
        <begin position="42"/>
        <end position="63"/>
    </location>
</feature>
<dbReference type="GO" id="GO:0034462">
    <property type="term" value="P:small-subunit processome assembly"/>
    <property type="evidence" value="ECO:0007669"/>
    <property type="project" value="TreeGrafter"/>
</dbReference>
<feature type="compositionally biased region" description="Basic and acidic residues" evidence="5">
    <location>
        <begin position="241"/>
        <end position="282"/>
    </location>
</feature>
<sequence>MSVPRLEKVDVNDHFYVSRKKVPTMSTDTQPLVVGLSQSDASEARSVERATARKTEKKQRSDTNGKNSASSSSGDGPSLLVTKKRKREPGIVYISRIPPRMNRAALRRYFDRFGQLGRLHIQDESGAGDHRRNRRSSTPASSGVPTSGWLEFLDKRVARRVSRLLNGQPIGSAKRKSRWREDLWCLTYLKGFSWQQLIEEKVYKHRVREARLNAALNEVKRQNSLYLELVDEQKRFLKMEEKRAGKRTNAEGERQEDSDKPLSLDAAERAKGTREGETEEGKHLKKKSRVQDPQKRTPQLSASRKTKGASGKAKDSCFAGTKGSPEQPFLKGERTQALKSGSRAISDAVLDQFVL</sequence>
<comment type="subcellular location">
    <subcellularLocation>
        <location evidence="1">Nucleus</location>
        <location evidence="1">Nucleolus</location>
    </subcellularLocation>
</comment>
<feature type="compositionally biased region" description="Polar residues" evidence="5">
    <location>
        <begin position="136"/>
        <end position="145"/>
    </location>
</feature>
<dbReference type="CDD" id="cd12263">
    <property type="entry name" value="RRM_ABT1_like"/>
    <property type="match status" value="1"/>
</dbReference>
<proteinExistence type="inferred from homology"/>
<feature type="region of interest" description="Disordered" evidence="5">
    <location>
        <begin position="1"/>
        <end position="82"/>
    </location>
</feature>
<evidence type="ECO:0000256" key="2">
    <source>
        <dbReference type="ARBA" id="ARBA00005819"/>
    </source>
</evidence>
<feature type="compositionally biased region" description="Basic and acidic residues" evidence="5">
    <location>
        <begin position="1"/>
        <end position="13"/>
    </location>
</feature>
<dbReference type="InterPro" id="IPR012677">
    <property type="entry name" value="Nucleotide-bd_a/b_plait_sf"/>
</dbReference>
<keyword evidence="3" id="KW-0694">RNA-binding</keyword>
<feature type="compositionally biased region" description="Basic and acidic residues" evidence="5">
    <location>
        <begin position="121"/>
        <end position="130"/>
    </location>
</feature>
<evidence type="ECO:0000313" key="6">
    <source>
        <dbReference type="EMBL" id="CEL71895.1"/>
    </source>
</evidence>
<name>A0A0F7UP09_TOXGV</name>
<dbReference type="PANTHER" id="PTHR12311:SF7">
    <property type="entry name" value="ACTIVATOR OF BASAL TRANSCRIPTION 1"/>
    <property type="match status" value="1"/>
</dbReference>
<organism evidence="6">
    <name type="scientific">Toxoplasma gondii (strain ATCC 50861 / VEG)</name>
    <dbReference type="NCBI Taxonomy" id="432359"/>
    <lineage>
        <taxon>Eukaryota</taxon>
        <taxon>Sar</taxon>
        <taxon>Alveolata</taxon>
        <taxon>Apicomplexa</taxon>
        <taxon>Conoidasida</taxon>
        <taxon>Coccidia</taxon>
        <taxon>Eucoccidiorida</taxon>
        <taxon>Eimeriorina</taxon>
        <taxon>Sarcocystidae</taxon>
        <taxon>Toxoplasma</taxon>
    </lineage>
</organism>
<keyword evidence="4" id="KW-0539">Nucleus</keyword>
<evidence type="ECO:0000256" key="4">
    <source>
        <dbReference type="ARBA" id="ARBA00023242"/>
    </source>
</evidence>